<dbReference type="Proteomes" id="UP001432322">
    <property type="component" value="Unassembled WGS sequence"/>
</dbReference>
<evidence type="ECO:0000256" key="1">
    <source>
        <dbReference type="ARBA" id="ARBA00022723"/>
    </source>
</evidence>
<feature type="non-terminal residue" evidence="7">
    <location>
        <position position="1"/>
    </location>
</feature>
<evidence type="ECO:0000259" key="6">
    <source>
        <dbReference type="PROSITE" id="PS50950"/>
    </source>
</evidence>
<feature type="non-terminal residue" evidence="7">
    <location>
        <position position="132"/>
    </location>
</feature>
<keyword evidence="3" id="KW-0862">Zinc</keyword>
<sequence>IVCGEKRDWRTLRAFTCREPRREEWIRAVRQTTEARNELRTRLSEMVHPMLCESHFPAEAFDVTPTTITLKGKACPKYTYPETKQSIEIHNRLPNSLSSASAVESQNRPHLRSSVMGWDIDQPCPMWTESLM</sequence>
<evidence type="ECO:0000256" key="3">
    <source>
        <dbReference type="ARBA" id="ARBA00022833"/>
    </source>
</evidence>
<dbReference type="AlphaFoldDB" id="A0AAV5WI56"/>
<feature type="domain" description="THAP-type" evidence="6">
    <location>
        <begin position="1"/>
        <end position="79"/>
    </location>
</feature>
<accession>A0AAV5WI56</accession>
<dbReference type="GO" id="GO:0008270">
    <property type="term" value="F:zinc ion binding"/>
    <property type="evidence" value="ECO:0007669"/>
    <property type="project" value="UniProtKB-KW"/>
</dbReference>
<evidence type="ECO:0000256" key="5">
    <source>
        <dbReference type="PROSITE-ProRule" id="PRU00309"/>
    </source>
</evidence>
<proteinExistence type="predicted"/>
<reference evidence="7" key="1">
    <citation type="submission" date="2023-10" db="EMBL/GenBank/DDBJ databases">
        <title>Genome assembly of Pristionchus species.</title>
        <authorList>
            <person name="Yoshida K."/>
            <person name="Sommer R.J."/>
        </authorList>
    </citation>
    <scope>NUCLEOTIDE SEQUENCE</scope>
    <source>
        <strain evidence="7">RS5133</strain>
    </source>
</reference>
<dbReference type="PROSITE" id="PS50950">
    <property type="entry name" value="ZF_THAP"/>
    <property type="match status" value="1"/>
</dbReference>
<dbReference type="EMBL" id="BTSY01000005">
    <property type="protein sequence ID" value="GMT30707.1"/>
    <property type="molecule type" value="Genomic_DNA"/>
</dbReference>
<gene>
    <name evidence="7" type="ORF">PFISCL1PPCAC_22004</name>
</gene>
<keyword evidence="8" id="KW-1185">Reference proteome</keyword>
<organism evidence="7 8">
    <name type="scientific">Pristionchus fissidentatus</name>
    <dbReference type="NCBI Taxonomy" id="1538716"/>
    <lineage>
        <taxon>Eukaryota</taxon>
        <taxon>Metazoa</taxon>
        <taxon>Ecdysozoa</taxon>
        <taxon>Nematoda</taxon>
        <taxon>Chromadorea</taxon>
        <taxon>Rhabditida</taxon>
        <taxon>Rhabditina</taxon>
        <taxon>Diplogasteromorpha</taxon>
        <taxon>Diplogasteroidea</taxon>
        <taxon>Neodiplogasteridae</taxon>
        <taxon>Pristionchus</taxon>
    </lineage>
</organism>
<keyword evidence="2 5" id="KW-0863">Zinc-finger</keyword>
<comment type="caution">
    <text evidence="7">The sequence shown here is derived from an EMBL/GenBank/DDBJ whole genome shotgun (WGS) entry which is preliminary data.</text>
</comment>
<name>A0AAV5WI56_9BILA</name>
<evidence type="ECO:0000313" key="8">
    <source>
        <dbReference type="Proteomes" id="UP001432322"/>
    </source>
</evidence>
<evidence type="ECO:0000313" key="7">
    <source>
        <dbReference type="EMBL" id="GMT30707.1"/>
    </source>
</evidence>
<keyword evidence="1" id="KW-0479">Metal-binding</keyword>
<evidence type="ECO:0000256" key="4">
    <source>
        <dbReference type="ARBA" id="ARBA00023125"/>
    </source>
</evidence>
<keyword evidence="4 5" id="KW-0238">DNA-binding</keyword>
<dbReference type="InterPro" id="IPR006612">
    <property type="entry name" value="THAP_Znf"/>
</dbReference>
<evidence type="ECO:0000256" key="2">
    <source>
        <dbReference type="ARBA" id="ARBA00022771"/>
    </source>
</evidence>
<protein>
    <recommendedName>
        <fullName evidence="6">THAP-type domain-containing protein</fullName>
    </recommendedName>
</protein>
<dbReference type="GO" id="GO:0003677">
    <property type="term" value="F:DNA binding"/>
    <property type="evidence" value="ECO:0007669"/>
    <property type="project" value="UniProtKB-UniRule"/>
</dbReference>